<comment type="caution">
    <text evidence="4">The sequence shown here is derived from an EMBL/GenBank/DDBJ whole genome shotgun (WGS) entry which is preliminary data.</text>
</comment>
<dbReference type="SUPFAM" id="SSF52540">
    <property type="entry name" value="P-loop containing nucleoside triphosphate hydrolases"/>
    <property type="match status" value="1"/>
</dbReference>
<name>A0A1B8PJC0_MORNO</name>
<keyword evidence="1" id="KW-0175">Coiled coil</keyword>
<proteinExistence type="predicted"/>
<dbReference type="InterPro" id="IPR049195">
    <property type="entry name" value="Tre1-like_N"/>
</dbReference>
<dbReference type="Pfam" id="PF21724">
    <property type="entry name" value="DUF6861"/>
    <property type="match status" value="1"/>
</dbReference>
<evidence type="ECO:0000313" key="4">
    <source>
        <dbReference type="EMBL" id="OBX50250.1"/>
    </source>
</evidence>
<evidence type="ECO:0000256" key="1">
    <source>
        <dbReference type="SAM" id="Coils"/>
    </source>
</evidence>
<feature type="coiled-coil region" evidence="1">
    <location>
        <begin position="581"/>
        <end position="608"/>
    </location>
</feature>
<reference evidence="4 5" key="1">
    <citation type="submission" date="2016-06" db="EMBL/GenBank/DDBJ databases">
        <title>Draft genome of Moraxella nonliquefaciens CCUG 60284.</title>
        <authorList>
            <person name="Salva-Serra F."/>
            <person name="Engstrom-Jakobsson H."/>
            <person name="Thorell K."/>
            <person name="Gonzales-Siles L."/>
            <person name="Karlsson R."/>
            <person name="Boulund F."/>
            <person name="Engstrand L."/>
            <person name="Kristiansson E."/>
            <person name="Moore E."/>
        </authorList>
    </citation>
    <scope>NUCLEOTIDE SEQUENCE [LARGE SCALE GENOMIC DNA]</scope>
    <source>
        <strain evidence="4 5">CCUG 60284</strain>
    </source>
</reference>
<dbReference type="Pfam" id="PF00350">
    <property type="entry name" value="Dynamin_N"/>
    <property type="match status" value="1"/>
</dbReference>
<dbReference type="EMBL" id="LZDN01000019">
    <property type="protein sequence ID" value="OBX50250.1"/>
    <property type="molecule type" value="Genomic_DNA"/>
</dbReference>
<gene>
    <name evidence="4" type="ORF">A9Z60_09685</name>
</gene>
<evidence type="ECO:0000259" key="3">
    <source>
        <dbReference type="Pfam" id="PF21724"/>
    </source>
</evidence>
<evidence type="ECO:0000259" key="2">
    <source>
        <dbReference type="Pfam" id="PF00350"/>
    </source>
</evidence>
<evidence type="ECO:0008006" key="6">
    <source>
        <dbReference type="Google" id="ProtNLM"/>
    </source>
</evidence>
<accession>A0A1B8PJC0</accession>
<evidence type="ECO:0000313" key="5">
    <source>
        <dbReference type="Proteomes" id="UP000092671"/>
    </source>
</evidence>
<organism evidence="4 5">
    <name type="scientific">Moraxella nonliquefaciens</name>
    <dbReference type="NCBI Taxonomy" id="478"/>
    <lineage>
        <taxon>Bacteria</taxon>
        <taxon>Pseudomonadati</taxon>
        <taxon>Pseudomonadota</taxon>
        <taxon>Gammaproteobacteria</taxon>
        <taxon>Moraxellales</taxon>
        <taxon>Moraxellaceae</taxon>
        <taxon>Moraxella</taxon>
    </lineage>
</organism>
<dbReference type="InterPro" id="IPR045063">
    <property type="entry name" value="Dynamin_N"/>
</dbReference>
<dbReference type="RefSeq" id="WP_066893424.1">
    <property type="nucleotide sequence ID" value="NZ_LZDN01000019.1"/>
</dbReference>
<protein>
    <recommendedName>
        <fullName evidence="6">Dynamin family protein</fullName>
    </recommendedName>
</protein>
<dbReference type="AlphaFoldDB" id="A0A1B8PJC0"/>
<dbReference type="Gene3D" id="3.40.50.300">
    <property type="entry name" value="P-loop containing nucleotide triphosphate hydrolases"/>
    <property type="match status" value="1"/>
</dbReference>
<dbReference type="Proteomes" id="UP000092671">
    <property type="component" value="Unassembled WGS sequence"/>
</dbReference>
<feature type="domain" description="Dynamin N-terminal" evidence="2">
    <location>
        <begin position="159"/>
        <end position="249"/>
    </location>
</feature>
<feature type="domain" description="NAD(+)--protein-arginine ADP-ribosyltransferase Tre1-like N-terminal" evidence="3">
    <location>
        <begin position="498"/>
        <end position="534"/>
    </location>
</feature>
<dbReference type="OrthoDB" id="7230468at2"/>
<sequence>MSKPLFRQDLLNSFVALQEDFNTALTNANSQEQIFDKQCQDFQMAVETHLNDSISQIAQSNPLYTTVHNFKAILQSTNDKWAKDLESRDKGVKFREGFNDSLLVFVYGKVKSGKSSLGNYMAWGNTDPTDELKEQIDDKLQPKYFSGEKSSIGADQGGDSQNEAVNNKEFRVGATEATSTIQGFSLPGLTWVDSPGLHSVNEQNGALAREYVKYSDLILYTMKSDSPGRESDLKEITDIYQDGKKMVLLITGSDTTEEDYDDEKDEIIQNIVMKPLNTRQDQQVYVKKALNDIPALKGGVDNIDIISFSARYAQLHDEQADEFLDSGMGQLFKRLHQIAQADGVKLKQKAPLQGFANFIKSFEKDLVNYENALNEFNAPLKKLQRDIPILVDSELRSIQRELSQYLDTEFDGIHAIKDKEQAVNQKLRQLGDDLTEKQKSLMLSAQTKIVEQVLSQMSDEYQVILSENSFFDIPSFRISTDEKRIEDSVTQGTRGRNSAIGTAIGAGIGFTFGGVGAVAGATIGGMVGSAMGRDSVINYRTIQIATGDNLSSIENAFNESIKESTKVQMQQFKTLISDSSLEYAEKLIDNINHEIDQFRQSIAELDSSINQTLSQ</sequence>
<dbReference type="InterPro" id="IPR027417">
    <property type="entry name" value="P-loop_NTPase"/>
</dbReference>